<dbReference type="AlphaFoldDB" id="A0A125W4A0"/>
<organism evidence="1 2">
    <name type="scientific">Enterococcus faecalis TX4248</name>
    <dbReference type="NCBI Taxonomy" id="749495"/>
    <lineage>
        <taxon>Bacteria</taxon>
        <taxon>Bacillati</taxon>
        <taxon>Bacillota</taxon>
        <taxon>Bacilli</taxon>
        <taxon>Lactobacillales</taxon>
        <taxon>Enterococcaceae</taxon>
        <taxon>Enterococcus</taxon>
    </lineage>
</organism>
<gene>
    <name evidence="1" type="ORF">HMPREF9498_02196</name>
</gene>
<sequence length="78" mass="8762">MVKKSEVKEEVIEETKEVTEEVKPATKTFKVLKNKNFVGFVHPETRKFITAVDGKIEVSVSDKKAIAILEEAADLTEI</sequence>
<name>A0A125W4A0_ENTFL</name>
<evidence type="ECO:0000313" key="2">
    <source>
        <dbReference type="Proteomes" id="UP000004846"/>
    </source>
</evidence>
<proteinExistence type="predicted"/>
<dbReference type="EMBL" id="AEBR01000073">
    <property type="protein sequence ID" value="EFM82185.1"/>
    <property type="molecule type" value="Genomic_DNA"/>
</dbReference>
<evidence type="ECO:0000313" key="1">
    <source>
        <dbReference type="EMBL" id="EFM82185.1"/>
    </source>
</evidence>
<dbReference type="RefSeq" id="WP_002402418.1">
    <property type="nucleotide sequence ID" value="NZ_GL454469.1"/>
</dbReference>
<accession>A0A125W4A0</accession>
<dbReference type="Proteomes" id="UP000004846">
    <property type="component" value="Unassembled WGS sequence"/>
</dbReference>
<protein>
    <submittedName>
        <fullName evidence="1">Uncharacterized protein</fullName>
    </submittedName>
</protein>
<reference evidence="1 2" key="1">
    <citation type="submission" date="2010-07" db="EMBL/GenBank/DDBJ databases">
        <authorList>
            <person name="Sid Ahmed O."/>
        </authorList>
    </citation>
    <scope>NUCLEOTIDE SEQUENCE [LARGE SCALE GENOMIC DNA]</scope>
    <source>
        <strain evidence="1 2">TX4248</strain>
    </source>
</reference>
<comment type="caution">
    <text evidence="1">The sequence shown here is derived from an EMBL/GenBank/DDBJ whole genome shotgun (WGS) entry which is preliminary data.</text>
</comment>
<dbReference type="HOGENOM" id="CLU_197404_0_0_9"/>